<keyword evidence="3" id="KW-1185">Reference proteome</keyword>
<dbReference type="Proteomes" id="UP000437065">
    <property type="component" value="Unassembled WGS sequence"/>
</dbReference>
<sequence>MHVIGTEKGGTGYGCEPESHDWREPVARDGAAPVAPLGRFRATDDSVGARVAVDIDGPHAALVVGKRGSGKTHTLAVLAEGVAAAEGLAPVAIDPMGVLAGLAADGGTVHRRPRVKPDAVPPPAWPALLDLDPAGAVGSLVWRAVAESSAVSIAAAREYVADADAARATRRAADTHLALAAEWDAFDPDGLAPRTLATGEPTVLDCSGLPQAAAGAVCAAVARGLYDARGRESIERLPWLFVDEAHAFFDGVAGDALATLLTRGRTPGVSLACATQRPAALPPVAVSQADLLVAHRLHSRADIDTLAAARPLAVDDDLGERLPTGVGEALVVDDATETATAVRIRERRTPDYGVSPRASDRGRGGTDGESCDRADRCEPDE</sequence>
<dbReference type="InterPro" id="IPR008571">
    <property type="entry name" value="HerA-like"/>
</dbReference>
<dbReference type="PANTHER" id="PTHR42957:SF1">
    <property type="entry name" value="HELICASE MJ1565-RELATED"/>
    <property type="match status" value="1"/>
</dbReference>
<feature type="region of interest" description="Disordered" evidence="1">
    <location>
        <begin position="344"/>
        <end position="381"/>
    </location>
</feature>
<accession>A0A6B0T1E9</accession>
<dbReference type="SUPFAM" id="SSF52540">
    <property type="entry name" value="P-loop containing nucleoside triphosphate hydrolases"/>
    <property type="match status" value="1"/>
</dbReference>
<organism evidence="2 3">
    <name type="scientific">Halobaculum saliterrae</name>
    <dbReference type="NCBI Taxonomy" id="2073113"/>
    <lineage>
        <taxon>Archaea</taxon>
        <taxon>Methanobacteriati</taxon>
        <taxon>Methanobacteriota</taxon>
        <taxon>Stenosarchaea group</taxon>
        <taxon>Halobacteria</taxon>
        <taxon>Halobacteriales</taxon>
        <taxon>Haloferacaceae</taxon>
        <taxon>Halobaculum</taxon>
    </lineage>
</organism>
<evidence type="ECO:0000256" key="1">
    <source>
        <dbReference type="SAM" id="MobiDB-lite"/>
    </source>
</evidence>
<evidence type="ECO:0000313" key="3">
    <source>
        <dbReference type="Proteomes" id="UP000437065"/>
    </source>
</evidence>
<dbReference type="InterPro" id="IPR027417">
    <property type="entry name" value="P-loop_NTPase"/>
</dbReference>
<gene>
    <name evidence="2" type="ORF">GRX01_14075</name>
</gene>
<feature type="compositionally biased region" description="Basic and acidic residues" evidence="1">
    <location>
        <begin position="358"/>
        <end position="381"/>
    </location>
</feature>
<reference evidence="2 3" key="1">
    <citation type="submission" date="2019-12" db="EMBL/GenBank/DDBJ databases">
        <title>Isolation and characterization of three novel carbon monoxide-oxidizing members of Halobacteria from salione crusts and soils.</title>
        <authorList>
            <person name="Myers M.R."/>
            <person name="King G.M."/>
        </authorList>
    </citation>
    <scope>NUCLEOTIDE SEQUENCE [LARGE SCALE GENOMIC DNA]</scope>
    <source>
        <strain evidence="2 3">WSA2</strain>
    </source>
</reference>
<protein>
    <submittedName>
        <fullName evidence="2">ATPase</fullName>
    </submittedName>
</protein>
<dbReference type="RefSeq" id="WP_321168123.1">
    <property type="nucleotide sequence ID" value="NZ_WUUS01000009.1"/>
</dbReference>
<dbReference type="PANTHER" id="PTHR42957">
    <property type="entry name" value="HELICASE MJ1565-RELATED"/>
    <property type="match status" value="1"/>
</dbReference>
<evidence type="ECO:0000313" key="2">
    <source>
        <dbReference type="EMBL" id="MXR42462.1"/>
    </source>
</evidence>
<dbReference type="AlphaFoldDB" id="A0A6B0T1E9"/>
<proteinExistence type="predicted"/>
<comment type="caution">
    <text evidence="2">The sequence shown here is derived from an EMBL/GenBank/DDBJ whole genome shotgun (WGS) entry which is preliminary data.</text>
</comment>
<name>A0A6B0T1E9_9EURY</name>
<dbReference type="Gene3D" id="3.40.50.300">
    <property type="entry name" value="P-loop containing nucleotide triphosphate hydrolases"/>
    <property type="match status" value="1"/>
</dbReference>
<dbReference type="EMBL" id="WUUS01000009">
    <property type="protein sequence ID" value="MXR42462.1"/>
    <property type="molecule type" value="Genomic_DNA"/>
</dbReference>